<proteinExistence type="predicted"/>
<protein>
    <submittedName>
        <fullName evidence="3">Uncharacterized protein</fullName>
    </submittedName>
</protein>
<dbReference type="AlphaFoldDB" id="A0AAV6LIR9"/>
<dbReference type="Proteomes" id="UP000823749">
    <property type="component" value="Chromosome 1"/>
</dbReference>
<dbReference type="EMBL" id="JACTNZ010000001">
    <property type="protein sequence ID" value="KAG5564183.1"/>
    <property type="molecule type" value="Genomic_DNA"/>
</dbReference>
<reference evidence="3" key="1">
    <citation type="submission" date="2020-08" db="EMBL/GenBank/DDBJ databases">
        <title>Plant Genome Project.</title>
        <authorList>
            <person name="Zhang R.-G."/>
        </authorList>
    </citation>
    <scope>NUCLEOTIDE SEQUENCE</scope>
    <source>
        <strain evidence="3">WSP0</strain>
        <tissue evidence="3">Leaf</tissue>
    </source>
</reference>
<feature type="compositionally biased region" description="Basic and acidic residues" evidence="1">
    <location>
        <begin position="192"/>
        <end position="207"/>
    </location>
</feature>
<gene>
    <name evidence="3" type="ORF">RHGRI_000393</name>
</gene>
<evidence type="ECO:0000313" key="4">
    <source>
        <dbReference type="Proteomes" id="UP000823749"/>
    </source>
</evidence>
<evidence type="ECO:0000313" key="3">
    <source>
        <dbReference type="EMBL" id="KAG5564183.1"/>
    </source>
</evidence>
<keyword evidence="2" id="KW-0472">Membrane</keyword>
<feature type="region of interest" description="Disordered" evidence="1">
    <location>
        <begin position="190"/>
        <end position="228"/>
    </location>
</feature>
<feature type="compositionally biased region" description="Acidic residues" evidence="1">
    <location>
        <begin position="112"/>
        <end position="127"/>
    </location>
</feature>
<organism evidence="3 4">
    <name type="scientific">Rhododendron griersonianum</name>
    <dbReference type="NCBI Taxonomy" id="479676"/>
    <lineage>
        <taxon>Eukaryota</taxon>
        <taxon>Viridiplantae</taxon>
        <taxon>Streptophyta</taxon>
        <taxon>Embryophyta</taxon>
        <taxon>Tracheophyta</taxon>
        <taxon>Spermatophyta</taxon>
        <taxon>Magnoliopsida</taxon>
        <taxon>eudicotyledons</taxon>
        <taxon>Gunneridae</taxon>
        <taxon>Pentapetalae</taxon>
        <taxon>asterids</taxon>
        <taxon>Ericales</taxon>
        <taxon>Ericaceae</taxon>
        <taxon>Ericoideae</taxon>
        <taxon>Rhodoreae</taxon>
        <taxon>Rhododendron</taxon>
    </lineage>
</organism>
<feature type="compositionally biased region" description="Basic and acidic residues" evidence="1">
    <location>
        <begin position="159"/>
        <end position="177"/>
    </location>
</feature>
<accession>A0AAV6LIR9</accession>
<keyword evidence="4" id="KW-1185">Reference proteome</keyword>
<keyword evidence="2" id="KW-0812">Transmembrane</keyword>
<comment type="caution">
    <text evidence="3">The sequence shown here is derived from an EMBL/GenBank/DDBJ whole genome shotgun (WGS) entry which is preliminary data.</text>
</comment>
<name>A0AAV6LIR9_9ERIC</name>
<feature type="compositionally biased region" description="Basic and acidic residues" evidence="1">
    <location>
        <begin position="215"/>
        <end position="228"/>
    </location>
</feature>
<keyword evidence="2" id="KW-1133">Transmembrane helix</keyword>
<feature type="region of interest" description="Disordered" evidence="1">
    <location>
        <begin position="105"/>
        <end position="177"/>
    </location>
</feature>
<evidence type="ECO:0000256" key="1">
    <source>
        <dbReference type="SAM" id="MobiDB-lite"/>
    </source>
</evidence>
<feature type="transmembrane region" description="Helical" evidence="2">
    <location>
        <begin position="25"/>
        <end position="42"/>
    </location>
</feature>
<evidence type="ECO:0000256" key="2">
    <source>
        <dbReference type="SAM" id="Phobius"/>
    </source>
</evidence>
<sequence>MATAFVYTYCITVVTPNVRQSASHAIVYLVMAWACMISLYLLKHTRQSIRSLKEERVNQKKNRERITWRRPQNQLSIKVVGWEDEADIDGWEDEAESADIIKEIKAGRSESDEAGGSEESGSNEDGESIIKFSRKRQPRPFPIEVGSKKIEAGGSESDEAGRSKEIEVGGSKSDEAGISKEIEVAVSDEIEADRSGFDETGITKEIEGGGSQEIEAVRSRSECPMKPT</sequence>